<dbReference type="InterPro" id="IPR015890">
    <property type="entry name" value="Chorismate_C"/>
</dbReference>
<evidence type="ECO:0000256" key="7">
    <source>
        <dbReference type="ARBA" id="ARBA00022640"/>
    </source>
</evidence>
<comment type="function">
    <text evidence="12">Isochorismate synthase involved in the synthesis of salicylic acid (SA) required for both local and systemic acquired resistance (LAR and SAR) while SA synthesized through the phenylalanine ammonium lyase (PAL) pathway seems to potentiate plant cell death. Also involved in phylloquinone (vitamin K1) synthesis. Has no isochorismate pyruvate lyase (IPL) activity.</text>
</comment>
<evidence type="ECO:0000256" key="9">
    <source>
        <dbReference type="ARBA" id="ARBA00022842"/>
    </source>
</evidence>
<gene>
    <name evidence="15" type="ORF">RIF29_25602</name>
</gene>
<keyword evidence="6" id="KW-0150">Chloroplast</keyword>
<evidence type="ECO:0000259" key="14">
    <source>
        <dbReference type="Pfam" id="PF00425"/>
    </source>
</evidence>
<evidence type="ECO:0000256" key="6">
    <source>
        <dbReference type="ARBA" id="ARBA00022528"/>
    </source>
</evidence>
<dbReference type="FunFam" id="3.60.120.10:FF:000005">
    <property type="entry name" value="isochorismate synthase, chloroplastic-like isoform X1"/>
    <property type="match status" value="1"/>
</dbReference>
<evidence type="ECO:0000256" key="8">
    <source>
        <dbReference type="ARBA" id="ARBA00022821"/>
    </source>
</evidence>
<name>A0AAN9ELV3_CROPI</name>
<evidence type="ECO:0000256" key="12">
    <source>
        <dbReference type="ARBA" id="ARBA00059718"/>
    </source>
</evidence>
<comment type="cofactor">
    <cofactor evidence="2">
        <name>Mg(2+)</name>
        <dbReference type="ChEBI" id="CHEBI:18420"/>
    </cofactor>
</comment>
<feature type="domain" description="Chorismate-utilising enzyme C-terminal" evidence="14">
    <location>
        <begin position="317"/>
        <end position="571"/>
    </location>
</feature>
<dbReference type="PANTHER" id="PTHR47253:SF4">
    <property type="entry name" value="ISOCHORISMATE SYNTHASE 2, CHLOROPLASTIC"/>
    <property type="match status" value="1"/>
</dbReference>
<dbReference type="AlphaFoldDB" id="A0AAN9ELV3"/>
<comment type="pathway">
    <text evidence="13">Siderophore biosynthesis; salicylate biosynthesis.</text>
</comment>
<comment type="similarity">
    <text evidence="4">Belongs to the isochorismate synthase family.</text>
</comment>
<reference evidence="15 16" key="1">
    <citation type="submission" date="2024-01" db="EMBL/GenBank/DDBJ databases">
        <title>The genomes of 5 underutilized Papilionoideae crops provide insights into root nodulation and disease resistanc.</title>
        <authorList>
            <person name="Yuan L."/>
        </authorList>
    </citation>
    <scope>NUCLEOTIDE SEQUENCE [LARGE SCALE GENOMIC DNA]</scope>
    <source>
        <strain evidence="15">ZHUSHIDOU_FW_LH</strain>
        <tissue evidence="15">Leaf</tissue>
    </source>
</reference>
<comment type="subcellular location">
    <subcellularLocation>
        <location evidence="3">Plastid</location>
        <location evidence="3">Chloroplast</location>
    </subcellularLocation>
</comment>
<evidence type="ECO:0000256" key="1">
    <source>
        <dbReference type="ARBA" id="ARBA00000799"/>
    </source>
</evidence>
<organism evidence="15 16">
    <name type="scientific">Crotalaria pallida</name>
    <name type="common">Smooth rattlebox</name>
    <name type="synonym">Crotalaria striata</name>
    <dbReference type="NCBI Taxonomy" id="3830"/>
    <lineage>
        <taxon>Eukaryota</taxon>
        <taxon>Viridiplantae</taxon>
        <taxon>Streptophyta</taxon>
        <taxon>Embryophyta</taxon>
        <taxon>Tracheophyta</taxon>
        <taxon>Spermatophyta</taxon>
        <taxon>Magnoliopsida</taxon>
        <taxon>eudicotyledons</taxon>
        <taxon>Gunneridae</taxon>
        <taxon>Pentapetalae</taxon>
        <taxon>rosids</taxon>
        <taxon>fabids</taxon>
        <taxon>Fabales</taxon>
        <taxon>Fabaceae</taxon>
        <taxon>Papilionoideae</taxon>
        <taxon>50 kb inversion clade</taxon>
        <taxon>genistoids sensu lato</taxon>
        <taxon>core genistoids</taxon>
        <taxon>Crotalarieae</taxon>
        <taxon>Crotalaria</taxon>
    </lineage>
</organism>
<dbReference type="InterPro" id="IPR004561">
    <property type="entry name" value="IsoChor_synthase"/>
</dbReference>
<evidence type="ECO:0000256" key="11">
    <source>
        <dbReference type="ARBA" id="ARBA00023235"/>
    </source>
</evidence>
<keyword evidence="16" id="KW-1185">Reference proteome</keyword>
<proteinExistence type="inferred from homology"/>
<dbReference type="EC" id="5.4.4.2" evidence="5"/>
<evidence type="ECO:0000313" key="16">
    <source>
        <dbReference type="Proteomes" id="UP001372338"/>
    </source>
</evidence>
<dbReference type="GO" id="GO:0008909">
    <property type="term" value="F:isochorismate synthase activity"/>
    <property type="evidence" value="ECO:0007669"/>
    <property type="project" value="UniProtKB-EC"/>
</dbReference>
<evidence type="ECO:0000313" key="15">
    <source>
        <dbReference type="EMBL" id="KAK7259964.1"/>
    </source>
</evidence>
<dbReference type="NCBIfam" id="TIGR00543">
    <property type="entry name" value="isochor_syn"/>
    <property type="match status" value="1"/>
</dbReference>
<dbReference type="SUPFAM" id="SSF56322">
    <property type="entry name" value="ADC synthase"/>
    <property type="match status" value="1"/>
</dbReference>
<keyword evidence="10" id="KW-0809">Transit peptide</keyword>
<keyword evidence="7" id="KW-0934">Plastid</keyword>
<protein>
    <recommendedName>
        <fullName evidence="5">isochorismate synthase</fullName>
        <ecNumber evidence="5">5.4.4.2</ecNumber>
    </recommendedName>
</protein>
<dbReference type="GO" id="GO:0042372">
    <property type="term" value="P:phylloquinone biosynthetic process"/>
    <property type="evidence" value="ECO:0007669"/>
    <property type="project" value="TreeGrafter"/>
</dbReference>
<dbReference type="GO" id="GO:0006952">
    <property type="term" value="P:defense response"/>
    <property type="evidence" value="ECO:0007669"/>
    <property type="project" value="UniProtKB-KW"/>
</dbReference>
<dbReference type="EMBL" id="JAYWIO010000005">
    <property type="protein sequence ID" value="KAK7259964.1"/>
    <property type="molecule type" value="Genomic_DNA"/>
</dbReference>
<dbReference type="GO" id="GO:0009507">
    <property type="term" value="C:chloroplast"/>
    <property type="evidence" value="ECO:0007669"/>
    <property type="project" value="UniProtKB-SubCell"/>
</dbReference>
<comment type="catalytic activity">
    <reaction evidence="1">
        <text>chorismate = isochorismate</text>
        <dbReference type="Rhea" id="RHEA:18985"/>
        <dbReference type="ChEBI" id="CHEBI:29748"/>
        <dbReference type="ChEBI" id="CHEBI:29780"/>
        <dbReference type="EC" id="5.4.4.2"/>
    </reaction>
</comment>
<dbReference type="Proteomes" id="UP001372338">
    <property type="component" value="Unassembled WGS sequence"/>
</dbReference>
<comment type="caution">
    <text evidence="15">The sequence shown here is derived from an EMBL/GenBank/DDBJ whole genome shotgun (WGS) entry which is preliminary data.</text>
</comment>
<keyword evidence="9" id="KW-0460">Magnesium</keyword>
<keyword evidence="8" id="KW-0611">Plant defense</keyword>
<accession>A0AAN9ELV3</accession>
<dbReference type="Gene3D" id="3.60.120.10">
    <property type="entry name" value="Anthranilate synthase"/>
    <property type="match status" value="1"/>
</dbReference>
<evidence type="ECO:0000256" key="13">
    <source>
        <dbReference type="ARBA" id="ARBA00060533"/>
    </source>
</evidence>
<dbReference type="Pfam" id="PF00425">
    <property type="entry name" value="Chorismate_bind"/>
    <property type="match status" value="1"/>
</dbReference>
<dbReference type="InterPro" id="IPR044250">
    <property type="entry name" value="MenF-like"/>
</dbReference>
<dbReference type="InterPro" id="IPR005801">
    <property type="entry name" value="ADC_synthase"/>
</dbReference>
<evidence type="ECO:0000256" key="10">
    <source>
        <dbReference type="ARBA" id="ARBA00022946"/>
    </source>
</evidence>
<evidence type="ECO:0000256" key="3">
    <source>
        <dbReference type="ARBA" id="ARBA00004229"/>
    </source>
</evidence>
<evidence type="ECO:0000256" key="2">
    <source>
        <dbReference type="ARBA" id="ARBA00001946"/>
    </source>
</evidence>
<dbReference type="PANTHER" id="PTHR47253">
    <property type="match status" value="1"/>
</dbReference>
<evidence type="ECO:0000256" key="4">
    <source>
        <dbReference type="ARBA" id="ARBA00005297"/>
    </source>
</evidence>
<sequence length="592" mass="66339">MFISSSSSSLLQQHTQAIILSLSFLPPSHAPSQIKQLMATPHKWLTHLTNTKYNTSIFVPPVSKKQQPICFMHHHRPVCQGCYLSLNGCIDGQQHHARNPVGTIETRTLPPVASPAMAMFSLNMAISQLKSDQPFCTASGIVRLQVPIEEQVEAIDWLQSQSHLLLPRCYFSGREQTPCHGNLVSVAGVGSAVFFCRSHPFSYWDWRSIRRFLSKRCPLIRSYGAIRFNAKAKVSSEWQAFGSFYFMIPQVEFNELEGGSMLTTNIAWDNALSWSWENAINALEATLCKVSSSIAKFHRLAPPTLILSSHNIPSKVAWDLAVNRALQMIKQNNSKLTKVVLARSTRVVPTTDIDPLKWLACLKVEGENAYQFFLQPPNAPAFIGNTPEQLFHRKWLHITSEALAGTRARGASLALDRQIELDLLTSPKDDIEFTIVRETIRRKLEAVCEKVVIKPKKMIRKLPRIQHLFAQLAGRLGREEDEFEILSSLHPSPAVCGFPTEEAKFLIAETEVFDRGMYAGPVGWFGGGESEFAVGIRSALVEKDVGALIYAGTGIVEGSNPYLEWDELELKTSQFSKLVKLDLPRRQKVDCK</sequence>
<evidence type="ECO:0000256" key="5">
    <source>
        <dbReference type="ARBA" id="ARBA00012824"/>
    </source>
</evidence>
<keyword evidence="11" id="KW-0413">Isomerase</keyword>